<feature type="compositionally biased region" description="Basic and acidic residues" evidence="1">
    <location>
        <begin position="23"/>
        <end position="34"/>
    </location>
</feature>
<comment type="caution">
    <text evidence="2">The sequence shown here is derived from an EMBL/GenBank/DDBJ whole genome shotgun (WGS) entry which is preliminary data.</text>
</comment>
<dbReference type="EMBL" id="BAABKC010000059">
    <property type="protein sequence ID" value="GAA5062681.1"/>
    <property type="molecule type" value="Genomic_DNA"/>
</dbReference>
<accession>A0ABP9KS58</accession>
<evidence type="ECO:0000313" key="3">
    <source>
        <dbReference type="Proteomes" id="UP001500124"/>
    </source>
</evidence>
<evidence type="ECO:0000256" key="1">
    <source>
        <dbReference type="SAM" id="MobiDB-lite"/>
    </source>
</evidence>
<feature type="compositionally biased region" description="Gly residues" evidence="1">
    <location>
        <begin position="48"/>
        <end position="58"/>
    </location>
</feature>
<feature type="region of interest" description="Disordered" evidence="1">
    <location>
        <begin position="1"/>
        <end position="143"/>
    </location>
</feature>
<evidence type="ECO:0000313" key="2">
    <source>
        <dbReference type="EMBL" id="GAA5062681.1"/>
    </source>
</evidence>
<organism evidence="2 3">
    <name type="scientific">Streptomyces similanensis</name>
    <dbReference type="NCBI Taxonomy" id="1274988"/>
    <lineage>
        <taxon>Bacteria</taxon>
        <taxon>Bacillati</taxon>
        <taxon>Actinomycetota</taxon>
        <taxon>Actinomycetes</taxon>
        <taxon>Kitasatosporales</taxon>
        <taxon>Streptomycetaceae</taxon>
        <taxon>Streptomyces</taxon>
    </lineage>
</organism>
<protein>
    <submittedName>
        <fullName evidence="2">Uncharacterized protein</fullName>
    </submittedName>
</protein>
<name>A0ABP9KS58_9ACTN</name>
<gene>
    <name evidence="2" type="ORF">GCM10023336_41230</name>
</gene>
<keyword evidence="3" id="KW-1185">Reference proteome</keyword>
<sequence length="143" mass="14389">MRNTAGDSQGGRGRPGPCGSPAGEKRDGDAEEGKGCGTCRTRAHPGYGPQGRGLGRGGPVRRAAERPAAGGPEVFGNRRQAGRAPSLGRCQSGGSRWEGGGVGRRQLAHASPRNDRISAGGAIGPDTAAAGQRRTALTPATLP</sequence>
<proteinExistence type="predicted"/>
<reference evidence="3" key="1">
    <citation type="journal article" date="2019" name="Int. J. Syst. Evol. Microbiol.">
        <title>The Global Catalogue of Microorganisms (GCM) 10K type strain sequencing project: providing services to taxonomists for standard genome sequencing and annotation.</title>
        <authorList>
            <consortium name="The Broad Institute Genomics Platform"/>
            <consortium name="The Broad Institute Genome Sequencing Center for Infectious Disease"/>
            <person name="Wu L."/>
            <person name="Ma J."/>
        </authorList>
    </citation>
    <scope>NUCLEOTIDE SEQUENCE [LARGE SCALE GENOMIC DNA]</scope>
    <source>
        <strain evidence="3">JCM 18410</strain>
    </source>
</reference>
<dbReference type="Proteomes" id="UP001500124">
    <property type="component" value="Unassembled WGS sequence"/>
</dbReference>